<gene>
    <name evidence="1" type="ORF">AVEN_136440_1</name>
</gene>
<evidence type="ECO:0000313" key="1">
    <source>
        <dbReference type="EMBL" id="GBM89345.1"/>
    </source>
</evidence>
<organism evidence="1 2">
    <name type="scientific">Araneus ventricosus</name>
    <name type="common">Orbweaver spider</name>
    <name type="synonym">Epeira ventricosa</name>
    <dbReference type="NCBI Taxonomy" id="182803"/>
    <lineage>
        <taxon>Eukaryota</taxon>
        <taxon>Metazoa</taxon>
        <taxon>Ecdysozoa</taxon>
        <taxon>Arthropoda</taxon>
        <taxon>Chelicerata</taxon>
        <taxon>Arachnida</taxon>
        <taxon>Araneae</taxon>
        <taxon>Araneomorphae</taxon>
        <taxon>Entelegynae</taxon>
        <taxon>Araneoidea</taxon>
        <taxon>Araneidae</taxon>
        <taxon>Araneus</taxon>
    </lineage>
</organism>
<protein>
    <submittedName>
        <fullName evidence="1">Uncharacterized protein</fullName>
    </submittedName>
</protein>
<dbReference type="AlphaFoldDB" id="A0A4Y2JHI2"/>
<sequence length="98" mass="11381">MRFSNELLSEVRLNPEGFPPSEKQMRARFPTKSSTKATYLHILELPQIFTSCATEVLMINLTNRRFFLIILTACSEATRPFWDGPPHFELWSTDEDDT</sequence>
<dbReference type="EMBL" id="BGPR01003531">
    <property type="protein sequence ID" value="GBM89345.1"/>
    <property type="molecule type" value="Genomic_DNA"/>
</dbReference>
<evidence type="ECO:0000313" key="2">
    <source>
        <dbReference type="Proteomes" id="UP000499080"/>
    </source>
</evidence>
<reference evidence="1 2" key="1">
    <citation type="journal article" date="2019" name="Sci. Rep.">
        <title>Orb-weaving spider Araneus ventricosus genome elucidates the spidroin gene catalogue.</title>
        <authorList>
            <person name="Kono N."/>
            <person name="Nakamura H."/>
            <person name="Ohtoshi R."/>
            <person name="Moran D.A.P."/>
            <person name="Shinohara A."/>
            <person name="Yoshida Y."/>
            <person name="Fujiwara M."/>
            <person name="Mori M."/>
            <person name="Tomita M."/>
            <person name="Arakawa K."/>
        </authorList>
    </citation>
    <scope>NUCLEOTIDE SEQUENCE [LARGE SCALE GENOMIC DNA]</scope>
</reference>
<proteinExistence type="predicted"/>
<name>A0A4Y2JHI2_ARAVE</name>
<keyword evidence="2" id="KW-1185">Reference proteome</keyword>
<comment type="caution">
    <text evidence="1">The sequence shown here is derived from an EMBL/GenBank/DDBJ whole genome shotgun (WGS) entry which is preliminary data.</text>
</comment>
<dbReference type="Proteomes" id="UP000499080">
    <property type="component" value="Unassembled WGS sequence"/>
</dbReference>
<accession>A0A4Y2JHI2</accession>